<dbReference type="PANTHER" id="PTHR37533:SF2">
    <property type="entry name" value="FLAGELLAR HOOK-LENGTH CONTROL PROTEIN"/>
    <property type="match status" value="1"/>
</dbReference>
<dbReference type="InterPro" id="IPR038610">
    <property type="entry name" value="FliK-like_C_sf"/>
</dbReference>
<dbReference type="InterPro" id="IPR052563">
    <property type="entry name" value="FliK"/>
</dbReference>
<feature type="domain" description="Flagellar hook-length control protein-like C-terminal" evidence="2">
    <location>
        <begin position="488"/>
        <end position="568"/>
    </location>
</feature>
<accession>A0A1Q2GZR4</accession>
<evidence type="ECO:0000256" key="1">
    <source>
        <dbReference type="SAM" id="MobiDB-lite"/>
    </source>
</evidence>
<sequence length="615" mass="66982">MAMNNISTLATSEQDSYSAYQDKTPVDKESTSDSGFLNLLHHAEQSSEQPNNTDVNAQIDSQNTVVISSEQQRSDDSTVNKVFVDIEDDKNKGVEGNDLLNNDLPNKELTDKVLVDKVLVDEGVLLSGDLLLAQINSAQTINTSVKKYSSAIEKIEVDLKGNNKKPVDDVTPIIISPQKVNTDNLQDEQASNIKIAVEKNALTEVDSPIKALVKGNKELELIVNQHKPTSGLDKSVESLTPSQLDKLNAQIQSLDKPNSNVATLKQMIEQYVTESESIEPESKPNFNLEINALTKSEKQALVSQLNGYIKSVQPQGEELASLKQTVNDLTASMDEALTQPVKVTSIAAGVSDKLNTGSNSQTHSEKFVVDDKAQESTKPAISAKNEELAKPLEGNAKEGSRNNANTVEQLTNRATQLFTKITNAFGSGQASTLSSYDTLSYEQSITDMQALQSQQLQSTAQTKQVSIDPGVMQAINIVKSDAAKLLQERVSSMLNINNKEAEIRLDPPEMGSMQIRIRSDAEQAQINFVVQNQQAKEALEQSLPRLREMLAQQGIEMGESTISYGDSGSGADQSEENGKGRLANKDSVNDENDEQVGNGVETSRQQTSSSIDYYA</sequence>
<dbReference type="CDD" id="cd17470">
    <property type="entry name" value="T3SS_Flik_C"/>
    <property type="match status" value="1"/>
</dbReference>
<feature type="region of interest" description="Disordered" evidence="1">
    <location>
        <begin position="354"/>
        <end position="382"/>
    </location>
</feature>
<dbReference type="AlphaFoldDB" id="A0A1Q2GZR4"/>
<feature type="region of interest" description="Disordered" evidence="1">
    <location>
        <begin position="560"/>
        <end position="615"/>
    </location>
</feature>
<protein>
    <recommendedName>
        <fullName evidence="2">Flagellar hook-length control protein-like C-terminal domain-containing protein</fullName>
    </recommendedName>
</protein>
<dbReference type="Gene3D" id="3.30.750.140">
    <property type="match status" value="1"/>
</dbReference>
<evidence type="ECO:0000313" key="4">
    <source>
        <dbReference type="Proteomes" id="UP000188243"/>
    </source>
</evidence>
<dbReference type="Proteomes" id="UP000188243">
    <property type="component" value="Chromosome"/>
</dbReference>
<reference evidence="3 4" key="1">
    <citation type="submission" date="2017-02" db="EMBL/GenBank/DDBJ databases">
        <title>Complete genome sequence of the cold-active Pseudoalteromonas aliena strain EH1 isolated from Arctic seawater.</title>
        <authorList>
            <person name="Kim E."/>
            <person name="Heo E."/>
            <person name="Kim H."/>
            <person name="Kim D."/>
        </authorList>
    </citation>
    <scope>NUCLEOTIDE SEQUENCE [LARGE SCALE GENOMIC DNA]</scope>
    <source>
        <strain evidence="3 4">EH1</strain>
    </source>
</reference>
<feature type="compositionally biased region" description="Basic and acidic residues" evidence="1">
    <location>
        <begin position="576"/>
        <end position="588"/>
    </location>
</feature>
<dbReference type="EMBL" id="CP019628">
    <property type="protein sequence ID" value="AQQ00558.1"/>
    <property type="molecule type" value="Genomic_DNA"/>
</dbReference>
<evidence type="ECO:0000313" key="3">
    <source>
        <dbReference type="EMBL" id="AQQ00558.1"/>
    </source>
</evidence>
<evidence type="ECO:0000259" key="2">
    <source>
        <dbReference type="Pfam" id="PF02120"/>
    </source>
</evidence>
<feature type="compositionally biased region" description="Polar residues" evidence="1">
    <location>
        <begin position="600"/>
        <end position="615"/>
    </location>
</feature>
<dbReference type="PANTHER" id="PTHR37533">
    <property type="entry name" value="FLAGELLAR HOOK-LENGTH CONTROL PROTEIN"/>
    <property type="match status" value="1"/>
</dbReference>
<feature type="compositionally biased region" description="Polar residues" evidence="1">
    <location>
        <begin position="560"/>
        <end position="572"/>
    </location>
</feature>
<feature type="region of interest" description="Disordered" evidence="1">
    <location>
        <begin position="1"/>
        <end position="55"/>
    </location>
</feature>
<feature type="compositionally biased region" description="Polar residues" evidence="1">
    <location>
        <begin position="1"/>
        <end position="21"/>
    </location>
</feature>
<dbReference type="STRING" id="247523.B0W48_12540"/>
<dbReference type="KEGG" id="paln:B0W48_12540"/>
<feature type="compositionally biased region" description="Polar residues" evidence="1">
    <location>
        <begin position="46"/>
        <end position="55"/>
    </location>
</feature>
<proteinExistence type="predicted"/>
<feature type="compositionally biased region" description="Basic and acidic residues" evidence="1">
    <location>
        <begin position="363"/>
        <end position="375"/>
    </location>
</feature>
<dbReference type="Pfam" id="PF02120">
    <property type="entry name" value="Flg_hook"/>
    <property type="match status" value="1"/>
</dbReference>
<organism evidence="3 4">
    <name type="scientific">Pseudoalteromonas aliena</name>
    <dbReference type="NCBI Taxonomy" id="247523"/>
    <lineage>
        <taxon>Bacteria</taxon>
        <taxon>Pseudomonadati</taxon>
        <taxon>Pseudomonadota</taxon>
        <taxon>Gammaproteobacteria</taxon>
        <taxon>Alteromonadales</taxon>
        <taxon>Pseudoalteromonadaceae</taxon>
        <taxon>Pseudoalteromonas</taxon>
    </lineage>
</organism>
<name>A0A1Q2GZR4_9GAMM</name>
<gene>
    <name evidence="3" type="ORF">B0W48_12540</name>
</gene>
<dbReference type="InterPro" id="IPR021136">
    <property type="entry name" value="Flagellar_hook_control-like_C"/>
</dbReference>